<dbReference type="Gene3D" id="3.50.30.30">
    <property type="match status" value="1"/>
</dbReference>
<dbReference type="SUPFAM" id="SSF53187">
    <property type="entry name" value="Zn-dependent exopeptidases"/>
    <property type="match status" value="1"/>
</dbReference>
<accession>A0A1Z1FCE7</accession>
<feature type="region of interest" description="Disordered" evidence="1">
    <location>
        <begin position="24"/>
        <end position="47"/>
    </location>
</feature>
<name>A0A1Z1FCE7_9SPHN</name>
<dbReference type="InterPro" id="IPR046450">
    <property type="entry name" value="PA_dom_sf"/>
</dbReference>
<feature type="chain" id="PRO_5011966716" description="Peptidase M28 domain-containing protein" evidence="2">
    <location>
        <begin position="23"/>
        <end position="586"/>
    </location>
</feature>
<dbReference type="OrthoDB" id="9778250at2"/>
<evidence type="ECO:0000259" key="3">
    <source>
        <dbReference type="Pfam" id="PF04389"/>
    </source>
</evidence>
<organism evidence="4 5">
    <name type="scientific">Croceicoccus marinus</name>
    <dbReference type="NCBI Taxonomy" id="450378"/>
    <lineage>
        <taxon>Bacteria</taxon>
        <taxon>Pseudomonadati</taxon>
        <taxon>Pseudomonadota</taxon>
        <taxon>Alphaproteobacteria</taxon>
        <taxon>Sphingomonadales</taxon>
        <taxon>Erythrobacteraceae</taxon>
        <taxon>Croceicoccus</taxon>
    </lineage>
</organism>
<sequence>MRKLILAAALAGCALSPIAAQAQQAPRQNSPQQAAPQQAALSPAERSDPAAAAIDADQIAATVTFLADDLLQGRDTGSEYYDIAAAYVASRYMAMGLQPANGDSFMQDIVFRSTTAGDAALSYAAGDETVQLEAGKDFVVTGSYADRQVDLTAPMVFVGQGIHSPENGIDDYAGVDVAGKIVVVVSGAPKGLPGEIASTLANTKTEYASQQGAVGMISIRNLESLERMSFDKLATYLQEPRETWVGPDGKANVADPNLRFSAYLSPDAAARLIAASGHDLQDMLETYDDAKAKTRPAAFDLAGTASVSVASEWEDKTSANVVAMLPGSDPALAGEYVVMSAHLDHVGNHLSDAAEGDAAEGEETDTIYNGAMDNATGVATMLEVARVIAMGPNRPRRPILFAAVTAEEKGLLGSEYLAKNFVRDDGEPVGVVNFDMPILLYDLADVVGFGAENSTMGQTLIRAGASTGIGVSPDFLPEENLFTRSDHYSFVKEGVPALFLMTGVQNGGKEAFTNFLGTNYHKPTDDLTQDLNWESARKFALLNYQIVKLTANADERPMWYEGNYFGDNFAPDAPRAPALAASPAAK</sequence>
<dbReference type="KEGG" id="cman:A9D14_10215"/>
<reference evidence="4 5" key="1">
    <citation type="submission" date="2017-01" db="EMBL/GenBank/DDBJ databases">
        <title>Complete genome sequence of esterase-producing bacterium Croceicoccus marinus E4A9.</title>
        <authorList>
            <person name="Wu Y.-H."/>
            <person name="Cheng H."/>
            <person name="Xu L."/>
            <person name="Huo Y.-Y."/>
            <person name="Wang C.-S."/>
            <person name="Xu X.-W."/>
        </authorList>
    </citation>
    <scope>NUCLEOTIDE SEQUENCE [LARGE SCALE GENOMIC DNA]</scope>
    <source>
        <strain evidence="4 5">E4A9</strain>
    </source>
</reference>
<evidence type="ECO:0000313" key="5">
    <source>
        <dbReference type="Proteomes" id="UP000195807"/>
    </source>
</evidence>
<dbReference type="SUPFAM" id="SSF52025">
    <property type="entry name" value="PA domain"/>
    <property type="match status" value="1"/>
</dbReference>
<feature type="domain" description="Peptidase M28" evidence="3">
    <location>
        <begin position="320"/>
        <end position="544"/>
    </location>
</feature>
<evidence type="ECO:0000313" key="4">
    <source>
        <dbReference type="EMBL" id="ARU16489.1"/>
    </source>
</evidence>
<keyword evidence="2" id="KW-0732">Signal</keyword>
<dbReference type="PANTHER" id="PTHR12147">
    <property type="entry name" value="METALLOPEPTIDASE M28 FAMILY MEMBER"/>
    <property type="match status" value="1"/>
</dbReference>
<dbReference type="Gene3D" id="3.40.630.10">
    <property type="entry name" value="Zn peptidases"/>
    <property type="match status" value="1"/>
</dbReference>
<dbReference type="Proteomes" id="UP000195807">
    <property type="component" value="Chromosome"/>
</dbReference>
<dbReference type="GO" id="GO:0008235">
    <property type="term" value="F:metalloexopeptidase activity"/>
    <property type="evidence" value="ECO:0007669"/>
    <property type="project" value="InterPro"/>
</dbReference>
<keyword evidence="5" id="KW-1185">Reference proteome</keyword>
<proteinExistence type="predicted"/>
<dbReference type="EMBL" id="CP019602">
    <property type="protein sequence ID" value="ARU16489.1"/>
    <property type="molecule type" value="Genomic_DNA"/>
</dbReference>
<protein>
    <recommendedName>
        <fullName evidence="3">Peptidase M28 domain-containing protein</fullName>
    </recommendedName>
</protein>
<gene>
    <name evidence="4" type="ORF">A9D14_10215</name>
</gene>
<dbReference type="AlphaFoldDB" id="A0A1Z1FCE7"/>
<dbReference type="GO" id="GO:0006508">
    <property type="term" value="P:proteolysis"/>
    <property type="evidence" value="ECO:0007669"/>
    <property type="project" value="InterPro"/>
</dbReference>
<dbReference type="CDD" id="cd04820">
    <property type="entry name" value="PA_M28_1_1"/>
    <property type="match status" value="1"/>
</dbReference>
<dbReference type="InterPro" id="IPR045175">
    <property type="entry name" value="M28_fam"/>
</dbReference>
<dbReference type="RefSeq" id="WP_083987841.1">
    <property type="nucleotide sequence ID" value="NZ_CP019602.1"/>
</dbReference>
<dbReference type="PANTHER" id="PTHR12147:SF26">
    <property type="entry name" value="PEPTIDASE M28 DOMAIN-CONTAINING PROTEIN"/>
    <property type="match status" value="1"/>
</dbReference>
<evidence type="ECO:0000256" key="1">
    <source>
        <dbReference type="SAM" id="MobiDB-lite"/>
    </source>
</evidence>
<dbReference type="Pfam" id="PF04389">
    <property type="entry name" value="Peptidase_M28"/>
    <property type="match status" value="1"/>
</dbReference>
<evidence type="ECO:0000256" key="2">
    <source>
        <dbReference type="SAM" id="SignalP"/>
    </source>
</evidence>
<dbReference type="STRING" id="450378.GCA_001661675_02059"/>
<feature type="signal peptide" evidence="2">
    <location>
        <begin position="1"/>
        <end position="22"/>
    </location>
</feature>
<dbReference type="InterPro" id="IPR007484">
    <property type="entry name" value="Peptidase_M28"/>
</dbReference>